<sequence length="64" mass="7542">EFGGFHYFPFGDDPNKKGYFIPTPFIQSGSAIELNPYDYALHLFITWNLCPIKKHAKLRNTDYW</sequence>
<name>A0A9D4AFT3_9ROSI</name>
<comment type="caution">
    <text evidence="1">The sequence shown here is derived from an EMBL/GenBank/DDBJ whole genome shotgun (WGS) entry which is preliminary data.</text>
</comment>
<dbReference type="AlphaFoldDB" id="A0A9D4AFT3"/>
<dbReference type="Proteomes" id="UP000828251">
    <property type="component" value="Unassembled WGS sequence"/>
</dbReference>
<evidence type="ECO:0000313" key="1">
    <source>
        <dbReference type="EMBL" id="KAH1114226.1"/>
    </source>
</evidence>
<proteinExistence type="predicted"/>
<organism evidence="1 2">
    <name type="scientific">Gossypium stocksii</name>
    <dbReference type="NCBI Taxonomy" id="47602"/>
    <lineage>
        <taxon>Eukaryota</taxon>
        <taxon>Viridiplantae</taxon>
        <taxon>Streptophyta</taxon>
        <taxon>Embryophyta</taxon>
        <taxon>Tracheophyta</taxon>
        <taxon>Spermatophyta</taxon>
        <taxon>Magnoliopsida</taxon>
        <taxon>eudicotyledons</taxon>
        <taxon>Gunneridae</taxon>
        <taxon>Pentapetalae</taxon>
        <taxon>rosids</taxon>
        <taxon>malvids</taxon>
        <taxon>Malvales</taxon>
        <taxon>Malvaceae</taxon>
        <taxon>Malvoideae</taxon>
        <taxon>Gossypium</taxon>
    </lineage>
</organism>
<dbReference type="EMBL" id="JAIQCV010000003">
    <property type="protein sequence ID" value="KAH1114226.1"/>
    <property type="molecule type" value="Genomic_DNA"/>
</dbReference>
<keyword evidence="2" id="KW-1185">Reference proteome</keyword>
<protein>
    <submittedName>
        <fullName evidence="1">Uncharacterized protein</fullName>
    </submittedName>
</protein>
<accession>A0A9D4AFT3</accession>
<evidence type="ECO:0000313" key="2">
    <source>
        <dbReference type="Proteomes" id="UP000828251"/>
    </source>
</evidence>
<feature type="non-terminal residue" evidence="1">
    <location>
        <position position="1"/>
    </location>
</feature>
<reference evidence="1 2" key="1">
    <citation type="journal article" date="2021" name="Plant Biotechnol. J.">
        <title>Multi-omics assisted identification of the key and species-specific regulatory components of drought-tolerant mechanisms in Gossypium stocksii.</title>
        <authorList>
            <person name="Yu D."/>
            <person name="Ke L."/>
            <person name="Zhang D."/>
            <person name="Wu Y."/>
            <person name="Sun Y."/>
            <person name="Mei J."/>
            <person name="Sun J."/>
            <person name="Sun Y."/>
        </authorList>
    </citation>
    <scope>NUCLEOTIDE SEQUENCE [LARGE SCALE GENOMIC DNA]</scope>
    <source>
        <strain evidence="2">cv. E1</strain>
        <tissue evidence="1">Leaf</tissue>
    </source>
</reference>
<gene>
    <name evidence="1" type="ORF">J1N35_007604</name>
</gene>